<evidence type="ECO:0000259" key="6">
    <source>
        <dbReference type="Pfam" id="PF01555"/>
    </source>
</evidence>
<dbReference type="InterPro" id="IPR029063">
    <property type="entry name" value="SAM-dependent_MTases_sf"/>
</dbReference>
<dbReference type="Proteomes" id="UP000298381">
    <property type="component" value="Unassembled WGS sequence"/>
</dbReference>
<dbReference type="InterPro" id="IPR002052">
    <property type="entry name" value="DNA_methylase_N6_adenine_CS"/>
</dbReference>
<dbReference type="PROSITE" id="PS00092">
    <property type="entry name" value="N6_MTASE"/>
    <property type="match status" value="1"/>
</dbReference>
<keyword evidence="3 7" id="KW-0808">Transferase</keyword>
<comment type="caution">
    <text evidence="7">The sequence shown here is derived from an EMBL/GenBank/DDBJ whole genome shotgun (WGS) entry which is preliminary data.</text>
</comment>
<dbReference type="OrthoDB" id="9773571at2"/>
<keyword evidence="5" id="KW-0680">Restriction system</keyword>
<gene>
    <name evidence="7" type="ORF">E4100_03915</name>
</gene>
<dbReference type="PRINTS" id="PR00506">
    <property type="entry name" value="D21N6MTFRASE"/>
</dbReference>
<dbReference type="RefSeq" id="WP_135270737.1">
    <property type="nucleotide sequence ID" value="NZ_SRIB01000004.1"/>
</dbReference>
<evidence type="ECO:0000256" key="2">
    <source>
        <dbReference type="ARBA" id="ARBA00022603"/>
    </source>
</evidence>
<dbReference type="AlphaFoldDB" id="A0A4Z0D741"/>
<dbReference type="Gene3D" id="3.40.50.150">
    <property type="entry name" value="Vaccinia Virus protein VP39"/>
    <property type="match status" value="1"/>
</dbReference>
<name>A0A4Z0D741_9FIRM</name>
<dbReference type="SUPFAM" id="SSF53335">
    <property type="entry name" value="S-adenosyl-L-methionine-dependent methyltransferases"/>
    <property type="match status" value="1"/>
</dbReference>
<comment type="similarity">
    <text evidence="1">Belongs to the N(4)/N(6)-methyltransferase family.</text>
</comment>
<keyword evidence="4" id="KW-0949">S-adenosyl-L-methionine</keyword>
<dbReference type="InterPro" id="IPR002941">
    <property type="entry name" value="DNA_methylase_N4/N6"/>
</dbReference>
<protein>
    <submittedName>
        <fullName evidence="7">Site-specific DNA-methyltransferase</fullName>
    </submittedName>
</protein>
<evidence type="ECO:0000256" key="3">
    <source>
        <dbReference type="ARBA" id="ARBA00022679"/>
    </source>
</evidence>
<keyword evidence="2 7" id="KW-0489">Methyltransferase</keyword>
<accession>A0A4Z0D741</accession>
<reference evidence="7 8" key="1">
    <citation type="submission" date="2019-03" db="EMBL/GenBank/DDBJ databases">
        <title>Draft genome sequence data and analysis of a Fermenting Bacterium, Soehngenia longevitae strain 1933PT, isolated from petroleum reservoir in Azerbaijan.</title>
        <authorList>
            <person name="Grouzdev D.S."/>
            <person name="Bidzhieva S.K."/>
            <person name="Sokolova D.S."/>
            <person name="Tourova T.P."/>
            <person name="Poltaraus A.B."/>
            <person name="Nazina T.N."/>
        </authorList>
    </citation>
    <scope>NUCLEOTIDE SEQUENCE [LARGE SCALE GENOMIC DNA]</scope>
    <source>
        <strain evidence="7 8">1933P</strain>
    </source>
</reference>
<dbReference type="GO" id="GO:0003677">
    <property type="term" value="F:DNA binding"/>
    <property type="evidence" value="ECO:0007669"/>
    <property type="project" value="InterPro"/>
</dbReference>
<evidence type="ECO:0000256" key="4">
    <source>
        <dbReference type="ARBA" id="ARBA00022691"/>
    </source>
</evidence>
<dbReference type="EMBL" id="SRIB01000004">
    <property type="protein sequence ID" value="TFZ40711.1"/>
    <property type="molecule type" value="Genomic_DNA"/>
</dbReference>
<evidence type="ECO:0000256" key="5">
    <source>
        <dbReference type="ARBA" id="ARBA00022747"/>
    </source>
</evidence>
<evidence type="ECO:0000313" key="7">
    <source>
        <dbReference type="EMBL" id="TFZ40711.1"/>
    </source>
</evidence>
<dbReference type="Pfam" id="PF01555">
    <property type="entry name" value="N6_N4_Mtase"/>
    <property type="match status" value="1"/>
</dbReference>
<feature type="domain" description="DNA methylase N-4/N-6" evidence="6">
    <location>
        <begin position="63"/>
        <end position="296"/>
    </location>
</feature>
<evidence type="ECO:0000313" key="8">
    <source>
        <dbReference type="Proteomes" id="UP000298381"/>
    </source>
</evidence>
<sequence>MTILNKMYDIITKAINNSELVVSKNIKFSSIIFGNGINENYLYLTDNLYCLIDLIRRGYSNKIDLIYIDPPFFTNMSFDKKIKINLEDEEIVLKRNDFSDSYENGLEQFIYDIALRMNLMRELLSDTGSIYVHVDNRINHYIRIVLDEVFGEKNFINEIIWVYKSGGASNRRFSKKHDNIYLYSKTNKYIFNQQKEKSYNRGYKPYKFRDVIEYKDDLGWYTLVKAKDVWNINMVGRTSKERVNYSSQKPLELIKKAILASTNDNAIVADFYLGSGTTAVAASELNRKWIGCDQNPISIIYTERRLRNSDFTLLIEKESQKFCRTFDIEYYKDEKNLYLFVKDYINIHNDKLKTKPFLYIEKIYVCNNQNDSFNIVSSLDKTSIKENKINITLNGESNLYIIIVDLFGNIDFHKLS</sequence>
<keyword evidence="8" id="KW-1185">Reference proteome</keyword>
<organism evidence="7 8">
    <name type="scientific">Soehngenia longivitae</name>
    <dbReference type="NCBI Taxonomy" id="2562294"/>
    <lineage>
        <taxon>Bacteria</taxon>
        <taxon>Bacillati</taxon>
        <taxon>Bacillota</taxon>
        <taxon>Tissierellia</taxon>
        <taxon>Tissierellales</taxon>
        <taxon>Tissierellaceae</taxon>
        <taxon>Soehngenia</taxon>
    </lineage>
</organism>
<evidence type="ECO:0000256" key="1">
    <source>
        <dbReference type="ARBA" id="ARBA00006594"/>
    </source>
</evidence>
<proteinExistence type="inferred from homology"/>
<dbReference type="GO" id="GO:0032259">
    <property type="term" value="P:methylation"/>
    <property type="evidence" value="ECO:0007669"/>
    <property type="project" value="UniProtKB-KW"/>
</dbReference>
<dbReference type="GO" id="GO:0008170">
    <property type="term" value="F:N-methyltransferase activity"/>
    <property type="evidence" value="ECO:0007669"/>
    <property type="project" value="InterPro"/>
</dbReference>
<dbReference type="GO" id="GO:0009307">
    <property type="term" value="P:DNA restriction-modification system"/>
    <property type="evidence" value="ECO:0007669"/>
    <property type="project" value="UniProtKB-KW"/>
</dbReference>
<dbReference type="InterPro" id="IPR002295">
    <property type="entry name" value="N4/N6-MTase_EcoPI_Mod-like"/>
</dbReference>